<keyword evidence="3" id="KW-0378">Hydrolase</keyword>
<dbReference type="SUPFAM" id="SSF54001">
    <property type="entry name" value="Cysteine proteinases"/>
    <property type="match status" value="1"/>
</dbReference>
<dbReference type="PROSITE" id="PS50600">
    <property type="entry name" value="ULP_PROTEASE"/>
    <property type="match status" value="1"/>
</dbReference>
<accession>A0A8H5CT19</accession>
<comment type="similarity">
    <text evidence="1">Belongs to the peptidase C48 family.</text>
</comment>
<evidence type="ECO:0000256" key="4">
    <source>
        <dbReference type="ARBA" id="ARBA00022807"/>
    </source>
</evidence>
<evidence type="ECO:0000256" key="3">
    <source>
        <dbReference type="ARBA" id="ARBA00022801"/>
    </source>
</evidence>
<sequence length="421" mass="47823">MPALPTYVIEAHGVEQHAIDLANLDVDHTQLAHEITVLGEEFQTNQSMLSLPFLSSATPSDLVLFVDAIFPATSLCLTNNPCHEFLRQTQRLGNFRARLQNVTSSSSYSNVSPCSGHQTVDHSLSICVTQIFFNLRCLNLVVAQRILQLETDLFNTMIPAPSHCKALLSSMISQVSLSSPSLPFLAPKNIQRLDEGQWLDDEIVNYFVGKWCGAGYPAQSRKVLGLSSFFASKVLFRDAQCTSAKLFLKEEDLLTAVRWCRMAERQSRQTDWDCLFLPINEANVHWYCASIDFKKKRIVIYDSLREHYIVNRPKPVELQKNTGLMLILMRLAELFGEQRGYEVQLRNKTNTEWIFDPHAKVPFQPNGFDCGMHTLWHLRHILRFSTVHSECNSPDLSLSRGMTVHRLRLALELLDDSTALV</sequence>
<keyword evidence="7" id="KW-1185">Reference proteome</keyword>
<keyword evidence="2" id="KW-0645">Protease</keyword>
<evidence type="ECO:0000256" key="2">
    <source>
        <dbReference type="ARBA" id="ARBA00022670"/>
    </source>
</evidence>
<dbReference type="GO" id="GO:0016929">
    <property type="term" value="F:deSUMOylase activity"/>
    <property type="evidence" value="ECO:0007669"/>
    <property type="project" value="TreeGrafter"/>
</dbReference>
<name>A0A8H5CT19_9AGAR</name>
<gene>
    <name evidence="6" type="ORF">D9757_015288</name>
</gene>
<dbReference type="GO" id="GO:0006508">
    <property type="term" value="P:proteolysis"/>
    <property type="evidence" value="ECO:0007669"/>
    <property type="project" value="UniProtKB-KW"/>
</dbReference>
<dbReference type="PANTHER" id="PTHR12606">
    <property type="entry name" value="SENTRIN/SUMO-SPECIFIC PROTEASE"/>
    <property type="match status" value="1"/>
</dbReference>
<organism evidence="6 7">
    <name type="scientific">Collybiopsis confluens</name>
    <dbReference type="NCBI Taxonomy" id="2823264"/>
    <lineage>
        <taxon>Eukaryota</taxon>
        <taxon>Fungi</taxon>
        <taxon>Dikarya</taxon>
        <taxon>Basidiomycota</taxon>
        <taxon>Agaricomycotina</taxon>
        <taxon>Agaricomycetes</taxon>
        <taxon>Agaricomycetidae</taxon>
        <taxon>Agaricales</taxon>
        <taxon>Marasmiineae</taxon>
        <taxon>Omphalotaceae</taxon>
        <taxon>Collybiopsis</taxon>
    </lineage>
</organism>
<evidence type="ECO:0000256" key="1">
    <source>
        <dbReference type="ARBA" id="ARBA00005234"/>
    </source>
</evidence>
<dbReference type="Proteomes" id="UP000518752">
    <property type="component" value="Unassembled WGS sequence"/>
</dbReference>
<evidence type="ECO:0000313" key="6">
    <source>
        <dbReference type="EMBL" id="KAF5347494.1"/>
    </source>
</evidence>
<evidence type="ECO:0000259" key="5">
    <source>
        <dbReference type="PROSITE" id="PS50600"/>
    </source>
</evidence>
<dbReference type="OrthoDB" id="3052212at2759"/>
<dbReference type="InterPro" id="IPR038765">
    <property type="entry name" value="Papain-like_cys_pep_sf"/>
</dbReference>
<dbReference type="GO" id="GO:0005634">
    <property type="term" value="C:nucleus"/>
    <property type="evidence" value="ECO:0007669"/>
    <property type="project" value="TreeGrafter"/>
</dbReference>
<dbReference type="Pfam" id="PF02902">
    <property type="entry name" value="Peptidase_C48"/>
    <property type="match status" value="1"/>
</dbReference>
<dbReference type="InterPro" id="IPR003653">
    <property type="entry name" value="Peptidase_C48_C"/>
</dbReference>
<dbReference type="Gene3D" id="3.40.395.10">
    <property type="entry name" value="Adenoviral Proteinase, Chain A"/>
    <property type="match status" value="1"/>
</dbReference>
<dbReference type="AlphaFoldDB" id="A0A8H5CT19"/>
<dbReference type="GO" id="GO:0016926">
    <property type="term" value="P:protein desumoylation"/>
    <property type="evidence" value="ECO:0007669"/>
    <property type="project" value="TreeGrafter"/>
</dbReference>
<dbReference type="PANTHER" id="PTHR12606:SF1">
    <property type="entry name" value="UBIQUITIN-LIKE-SPECIFIC PROTEASE 1A"/>
    <property type="match status" value="1"/>
</dbReference>
<feature type="domain" description="Ubiquitin-like protease family profile" evidence="5">
    <location>
        <begin position="175"/>
        <end position="381"/>
    </location>
</feature>
<evidence type="ECO:0000313" key="7">
    <source>
        <dbReference type="Proteomes" id="UP000518752"/>
    </source>
</evidence>
<reference evidence="6 7" key="1">
    <citation type="journal article" date="2020" name="ISME J.">
        <title>Uncovering the hidden diversity of litter-decomposition mechanisms in mushroom-forming fungi.</title>
        <authorList>
            <person name="Floudas D."/>
            <person name="Bentzer J."/>
            <person name="Ahren D."/>
            <person name="Johansson T."/>
            <person name="Persson P."/>
            <person name="Tunlid A."/>
        </authorList>
    </citation>
    <scope>NUCLEOTIDE SEQUENCE [LARGE SCALE GENOMIC DNA]</scope>
    <source>
        <strain evidence="6 7">CBS 406.79</strain>
    </source>
</reference>
<dbReference type="EMBL" id="JAACJN010000336">
    <property type="protein sequence ID" value="KAF5347494.1"/>
    <property type="molecule type" value="Genomic_DNA"/>
</dbReference>
<proteinExistence type="inferred from homology"/>
<comment type="caution">
    <text evidence="6">The sequence shown here is derived from an EMBL/GenBank/DDBJ whole genome shotgun (WGS) entry which is preliminary data.</text>
</comment>
<keyword evidence="4" id="KW-0788">Thiol protease</keyword>
<protein>
    <recommendedName>
        <fullName evidence="5">Ubiquitin-like protease family profile domain-containing protein</fullName>
    </recommendedName>
</protein>